<evidence type="ECO:0000256" key="2">
    <source>
        <dbReference type="SAM" id="SignalP"/>
    </source>
</evidence>
<feature type="signal peptide" evidence="2">
    <location>
        <begin position="1"/>
        <end position="22"/>
    </location>
</feature>
<dbReference type="AlphaFoldDB" id="D7FLT0"/>
<feature type="compositionally biased region" description="Basic and acidic residues" evidence="1">
    <location>
        <begin position="140"/>
        <end position="152"/>
    </location>
</feature>
<keyword evidence="4" id="KW-1185">Reference proteome</keyword>
<evidence type="ECO:0000256" key="1">
    <source>
        <dbReference type="SAM" id="MobiDB-lite"/>
    </source>
</evidence>
<sequence>MKSYTLLLAALIAIALVCPSCAKGFGRKRTMARQGDQEPMAATVSTRDKELAKMRAYKAAVQEMGEDADELAMLKRVEEITDKLLRESFPDAYKPAPAKRPKAVDSDDVWENGTVVRYLARVMALLLAAAGLYAWNDKDVREKPDRTIKDTPPRSSRPSARSSSASDSRKMR</sequence>
<evidence type="ECO:0000313" key="3">
    <source>
        <dbReference type="EMBL" id="CBJ29766.1"/>
    </source>
</evidence>
<gene>
    <name evidence="3" type="ORF">Esi_0161_0016</name>
</gene>
<organism evidence="3 4">
    <name type="scientific">Ectocarpus siliculosus</name>
    <name type="common">Brown alga</name>
    <name type="synonym">Conferva siliculosa</name>
    <dbReference type="NCBI Taxonomy" id="2880"/>
    <lineage>
        <taxon>Eukaryota</taxon>
        <taxon>Sar</taxon>
        <taxon>Stramenopiles</taxon>
        <taxon>Ochrophyta</taxon>
        <taxon>PX clade</taxon>
        <taxon>Phaeophyceae</taxon>
        <taxon>Ectocarpales</taxon>
        <taxon>Ectocarpaceae</taxon>
        <taxon>Ectocarpus</taxon>
    </lineage>
</organism>
<protein>
    <submittedName>
        <fullName evidence="3">Uncharacterized protein</fullName>
    </submittedName>
</protein>
<feature type="chain" id="PRO_5003095547" evidence="2">
    <location>
        <begin position="23"/>
        <end position="172"/>
    </location>
</feature>
<dbReference type="InParanoid" id="D7FLT0"/>
<dbReference type="Proteomes" id="UP000002630">
    <property type="component" value="Unassembled WGS sequence"/>
</dbReference>
<name>D7FLT0_ECTSI</name>
<proteinExistence type="predicted"/>
<keyword evidence="2" id="KW-0732">Signal</keyword>
<feature type="compositionally biased region" description="Low complexity" evidence="1">
    <location>
        <begin position="153"/>
        <end position="166"/>
    </location>
</feature>
<dbReference type="EMBL" id="FN649760">
    <property type="protein sequence ID" value="CBJ29766.1"/>
    <property type="molecule type" value="Genomic_DNA"/>
</dbReference>
<evidence type="ECO:0000313" key="4">
    <source>
        <dbReference type="Proteomes" id="UP000002630"/>
    </source>
</evidence>
<dbReference type="OrthoDB" id="10426989at2759"/>
<reference evidence="3 4" key="1">
    <citation type="journal article" date="2010" name="Nature">
        <title>The Ectocarpus genome and the independent evolution of multicellularity in brown algae.</title>
        <authorList>
            <person name="Cock J.M."/>
            <person name="Sterck L."/>
            <person name="Rouze P."/>
            <person name="Scornet D."/>
            <person name="Allen A.E."/>
            <person name="Amoutzias G."/>
            <person name="Anthouard V."/>
            <person name="Artiguenave F."/>
            <person name="Aury J.M."/>
            <person name="Badger J.H."/>
            <person name="Beszteri B."/>
            <person name="Billiau K."/>
            <person name="Bonnet E."/>
            <person name="Bothwell J.H."/>
            <person name="Bowler C."/>
            <person name="Boyen C."/>
            <person name="Brownlee C."/>
            <person name="Carrano C.J."/>
            <person name="Charrier B."/>
            <person name="Cho G.Y."/>
            <person name="Coelho S.M."/>
            <person name="Collen J."/>
            <person name="Corre E."/>
            <person name="Da Silva C."/>
            <person name="Delage L."/>
            <person name="Delaroque N."/>
            <person name="Dittami S.M."/>
            <person name="Doulbeau S."/>
            <person name="Elias M."/>
            <person name="Farnham G."/>
            <person name="Gachon C.M."/>
            <person name="Gschloessl B."/>
            <person name="Heesch S."/>
            <person name="Jabbari K."/>
            <person name="Jubin C."/>
            <person name="Kawai H."/>
            <person name="Kimura K."/>
            <person name="Kloareg B."/>
            <person name="Kupper F.C."/>
            <person name="Lang D."/>
            <person name="Le Bail A."/>
            <person name="Leblanc C."/>
            <person name="Lerouge P."/>
            <person name="Lohr M."/>
            <person name="Lopez P.J."/>
            <person name="Martens C."/>
            <person name="Maumus F."/>
            <person name="Michel G."/>
            <person name="Miranda-Saavedra D."/>
            <person name="Morales J."/>
            <person name="Moreau H."/>
            <person name="Motomura T."/>
            <person name="Nagasato C."/>
            <person name="Napoli C.A."/>
            <person name="Nelson D.R."/>
            <person name="Nyvall-Collen P."/>
            <person name="Peters A.F."/>
            <person name="Pommier C."/>
            <person name="Potin P."/>
            <person name="Poulain J."/>
            <person name="Quesneville H."/>
            <person name="Read B."/>
            <person name="Rensing S.A."/>
            <person name="Ritter A."/>
            <person name="Rousvoal S."/>
            <person name="Samanta M."/>
            <person name="Samson G."/>
            <person name="Schroeder D.C."/>
            <person name="Segurens B."/>
            <person name="Strittmatter M."/>
            <person name="Tonon T."/>
            <person name="Tregear J.W."/>
            <person name="Valentin K."/>
            <person name="von Dassow P."/>
            <person name="Yamagishi T."/>
            <person name="Van de Peer Y."/>
            <person name="Wincker P."/>
        </authorList>
    </citation>
    <scope>NUCLEOTIDE SEQUENCE [LARGE SCALE GENOMIC DNA]</scope>
    <source>
        <strain evidence="4">Ec32 / CCAP1310/4</strain>
    </source>
</reference>
<feature type="region of interest" description="Disordered" evidence="1">
    <location>
        <begin position="140"/>
        <end position="172"/>
    </location>
</feature>
<accession>D7FLT0</accession>